<evidence type="ECO:0000313" key="2">
    <source>
        <dbReference type="EMBL" id="NYE17972.1"/>
    </source>
</evidence>
<reference evidence="2 3" key="1">
    <citation type="submission" date="2020-07" db="EMBL/GenBank/DDBJ databases">
        <title>Sequencing the genomes of 1000 actinobacteria strains.</title>
        <authorList>
            <person name="Klenk H.-P."/>
        </authorList>
    </citation>
    <scope>NUCLEOTIDE SEQUENCE [LARGE SCALE GENOMIC DNA]</scope>
    <source>
        <strain evidence="2 3">DSM 43461</strain>
    </source>
</reference>
<evidence type="ECO:0000256" key="1">
    <source>
        <dbReference type="SAM" id="MobiDB-lite"/>
    </source>
</evidence>
<name>A0A7Y9GK34_9ACTN</name>
<gene>
    <name evidence="2" type="ORF">BJ999_008268</name>
</gene>
<keyword evidence="3" id="KW-1185">Reference proteome</keyword>
<comment type="caution">
    <text evidence="2">The sequence shown here is derived from an EMBL/GenBank/DDBJ whole genome shotgun (WGS) entry which is preliminary data.</text>
</comment>
<dbReference type="AlphaFoldDB" id="A0A7Y9GK34"/>
<feature type="compositionally biased region" description="Polar residues" evidence="1">
    <location>
        <begin position="164"/>
        <end position="181"/>
    </location>
</feature>
<dbReference type="Proteomes" id="UP000591272">
    <property type="component" value="Unassembled WGS sequence"/>
</dbReference>
<dbReference type="RefSeq" id="WP_218935450.1">
    <property type="nucleotide sequence ID" value="NZ_JACCBT010000001.1"/>
</dbReference>
<feature type="region of interest" description="Disordered" evidence="1">
    <location>
        <begin position="164"/>
        <end position="231"/>
    </location>
</feature>
<organism evidence="2 3">
    <name type="scientific">Actinomadura citrea</name>
    <dbReference type="NCBI Taxonomy" id="46158"/>
    <lineage>
        <taxon>Bacteria</taxon>
        <taxon>Bacillati</taxon>
        <taxon>Actinomycetota</taxon>
        <taxon>Actinomycetes</taxon>
        <taxon>Streptosporangiales</taxon>
        <taxon>Thermomonosporaceae</taxon>
        <taxon>Actinomadura</taxon>
    </lineage>
</organism>
<proteinExistence type="predicted"/>
<sequence length="361" mass="38660">DAATCATRLADWVRRASVAEISDVPSLIVRVLRAALEAEAHAPARDLARAAAPRLALSLHWGSWTEVLSLGLRAARALGSTEDESYFKNEQAARLKAAGKGAALGLAAAAGAHHALTAHAARTIPKQKGPLQKLIAKPAVSGIAAATGVAAVVGGVSFMGTRTPTSLSGREAAQPQTVESSPPSPRGRHSTFRPSEQDGGEAPPRNEVDPTHKLGPEQDSDPKNSSTPSCDSMPHTFYLGDIFSFTVPERSGWKHFERAITWEPYQGWERCWGDGDLASHTVVGPGRQSFIVRPQGCPAQLRPGQTCRFSIDIRMTDYMPRFAYIRIPVPGRPWGMKWELAAEAMPPDSPTTQPSPDPSTT</sequence>
<feature type="compositionally biased region" description="Basic and acidic residues" evidence="1">
    <location>
        <begin position="204"/>
        <end position="222"/>
    </location>
</feature>
<accession>A0A7Y9GK34</accession>
<dbReference type="EMBL" id="JACCBT010000001">
    <property type="protein sequence ID" value="NYE17972.1"/>
    <property type="molecule type" value="Genomic_DNA"/>
</dbReference>
<protein>
    <submittedName>
        <fullName evidence="2">Uncharacterized protein</fullName>
    </submittedName>
</protein>
<evidence type="ECO:0000313" key="3">
    <source>
        <dbReference type="Proteomes" id="UP000591272"/>
    </source>
</evidence>
<feature type="non-terminal residue" evidence="2">
    <location>
        <position position="1"/>
    </location>
</feature>